<keyword evidence="2" id="KW-0732">Signal</keyword>
<protein>
    <recommendedName>
        <fullName evidence="3">Phytocyanin domain-containing protein</fullName>
    </recommendedName>
</protein>
<dbReference type="InterPro" id="IPR039391">
    <property type="entry name" value="Phytocyanin-like"/>
</dbReference>
<name>A0A5J9W0W7_9POAL</name>
<dbReference type="OrthoDB" id="686200at2759"/>
<keyword evidence="1" id="KW-0472">Membrane</keyword>
<dbReference type="PANTHER" id="PTHR33021">
    <property type="entry name" value="BLUE COPPER PROTEIN"/>
    <property type="match status" value="1"/>
</dbReference>
<dbReference type="CDD" id="cd04216">
    <property type="entry name" value="Phytocyanin"/>
    <property type="match status" value="1"/>
</dbReference>
<dbReference type="InterPro" id="IPR008972">
    <property type="entry name" value="Cupredoxin"/>
</dbReference>
<dbReference type="EMBL" id="RWGY01000007">
    <property type="protein sequence ID" value="TVU41536.1"/>
    <property type="molecule type" value="Genomic_DNA"/>
</dbReference>
<dbReference type="GO" id="GO:0009055">
    <property type="term" value="F:electron transfer activity"/>
    <property type="evidence" value="ECO:0007669"/>
    <property type="project" value="InterPro"/>
</dbReference>
<dbReference type="PROSITE" id="PS51257">
    <property type="entry name" value="PROKAR_LIPOPROTEIN"/>
    <property type="match status" value="1"/>
</dbReference>
<dbReference type="InterPro" id="IPR003245">
    <property type="entry name" value="Phytocyanin_dom"/>
</dbReference>
<organism evidence="4 5">
    <name type="scientific">Eragrostis curvula</name>
    <name type="common">weeping love grass</name>
    <dbReference type="NCBI Taxonomy" id="38414"/>
    <lineage>
        <taxon>Eukaryota</taxon>
        <taxon>Viridiplantae</taxon>
        <taxon>Streptophyta</taxon>
        <taxon>Embryophyta</taxon>
        <taxon>Tracheophyta</taxon>
        <taxon>Spermatophyta</taxon>
        <taxon>Magnoliopsida</taxon>
        <taxon>Liliopsida</taxon>
        <taxon>Poales</taxon>
        <taxon>Poaceae</taxon>
        <taxon>PACMAD clade</taxon>
        <taxon>Chloridoideae</taxon>
        <taxon>Eragrostideae</taxon>
        <taxon>Eragrostidinae</taxon>
        <taxon>Eragrostis</taxon>
    </lineage>
</organism>
<sequence length="215" mass="23234">MASRQVQLFATAAIVVAVACLPALAAAGAVEWTVGDDGGWRPRFNETFWSDTPIRTSESATFCVRPVLCRMHTLFMPFFSSSPFEIIHYSCVSAVDDDHRSLFKYPVGQHTVVEVHSVDFRHCNLHGNRLGKWTSGNDFVLLDKLGWRWFICDVPNHCEQGMKMAINILEDARATAPTTPPPPPPSQSSAPVVGYTTGGAAAAAAAAVVAAALAF</sequence>
<evidence type="ECO:0000313" key="5">
    <source>
        <dbReference type="Proteomes" id="UP000324897"/>
    </source>
</evidence>
<evidence type="ECO:0000313" key="4">
    <source>
        <dbReference type="EMBL" id="TVU41536.1"/>
    </source>
</evidence>
<feature type="domain" description="Phytocyanin" evidence="3">
    <location>
        <begin position="30"/>
        <end position="170"/>
    </location>
</feature>
<dbReference type="AlphaFoldDB" id="A0A5J9W0W7"/>
<accession>A0A5J9W0W7</accession>
<evidence type="ECO:0000256" key="2">
    <source>
        <dbReference type="SAM" id="SignalP"/>
    </source>
</evidence>
<reference evidence="4 5" key="1">
    <citation type="journal article" date="2019" name="Sci. Rep.">
        <title>A high-quality genome of Eragrostis curvula grass provides insights into Poaceae evolution and supports new strategies to enhance forage quality.</title>
        <authorList>
            <person name="Carballo J."/>
            <person name="Santos B.A.C.M."/>
            <person name="Zappacosta D."/>
            <person name="Garbus I."/>
            <person name="Selva J.P."/>
            <person name="Gallo C.A."/>
            <person name="Diaz A."/>
            <person name="Albertini E."/>
            <person name="Caccamo M."/>
            <person name="Echenique V."/>
        </authorList>
    </citation>
    <scope>NUCLEOTIDE SEQUENCE [LARGE SCALE GENOMIC DNA]</scope>
    <source>
        <strain evidence="5">cv. Victoria</strain>
        <tissue evidence="4">Leaf</tissue>
    </source>
</reference>
<dbReference type="PANTHER" id="PTHR33021:SF557">
    <property type="entry name" value="OS07G0165900 PROTEIN"/>
    <property type="match status" value="1"/>
</dbReference>
<keyword evidence="1" id="KW-1133">Transmembrane helix</keyword>
<feature type="chain" id="PRO_5023842159" description="Phytocyanin domain-containing protein" evidence="2">
    <location>
        <begin position="28"/>
        <end position="215"/>
    </location>
</feature>
<gene>
    <name evidence="4" type="ORF">EJB05_15064</name>
</gene>
<dbReference type="SUPFAM" id="SSF49503">
    <property type="entry name" value="Cupredoxins"/>
    <property type="match status" value="1"/>
</dbReference>
<dbReference type="Pfam" id="PF02298">
    <property type="entry name" value="Cu_bind_like"/>
    <property type="match status" value="1"/>
</dbReference>
<dbReference type="Gramene" id="TVU41536">
    <property type="protein sequence ID" value="TVU41536"/>
    <property type="gene ID" value="EJB05_15064"/>
</dbReference>
<dbReference type="GO" id="GO:0005886">
    <property type="term" value="C:plasma membrane"/>
    <property type="evidence" value="ECO:0007669"/>
    <property type="project" value="TreeGrafter"/>
</dbReference>
<proteinExistence type="predicted"/>
<feature type="signal peptide" evidence="2">
    <location>
        <begin position="1"/>
        <end position="27"/>
    </location>
</feature>
<feature type="non-terminal residue" evidence="4">
    <location>
        <position position="1"/>
    </location>
</feature>
<dbReference type="Gene3D" id="2.60.40.420">
    <property type="entry name" value="Cupredoxins - blue copper proteins"/>
    <property type="match status" value="1"/>
</dbReference>
<feature type="transmembrane region" description="Helical" evidence="1">
    <location>
        <begin position="192"/>
        <end position="214"/>
    </location>
</feature>
<comment type="caution">
    <text evidence="4">The sequence shown here is derived from an EMBL/GenBank/DDBJ whole genome shotgun (WGS) entry which is preliminary data.</text>
</comment>
<evidence type="ECO:0000256" key="1">
    <source>
        <dbReference type="SAM" id="Phobius"/>
    </source>
</evidence>
<evidence type="ECO:0000259" key="3">
    <source>
        <dbReference type="PROSITE" id="PS51485"/>
    </source>
</evidence>
<dbReference type="Proteomes" id="UP000324897">
    <property type="component" value="Chromosome 4"/>
</dbReference>
<keyword evidence="1" id="KW-0812">Transmembrane</keyword>
<dbReference type="PROSITE" id="PS51485">
    <property type="entry name" value="PHYTOCYANIN"/>
    <property type="match status" value="1"/>
</dbReference>
<keyword evidence="5" id="KW-1185">Reference proteome</keyword>